<dbReference type="InterPro" id="IPR011969">
    <property type="entry name" value="Clan_AA_Asp_peptidase_C"/>
</dbReference>
<evidence type="ECO:0000313" key="2">
    <source>
        <dbReference type="EMBL" id="MDQ9169793.1"/>
    </source>
</evidence>
<keyword evidence="2" id="KW-0645">Protease</keyword>
<reference evidence="2 3" key="1">
    <citation type="submission" date="2023-08" db="EMBL/GenBank/DDBJ databases">
        <title>Oxalobacteraceae gen .nov., isolated from river sludge outside the plant.</title>
        <authorList>
            <person name="Zhao S.Y."/>
        </authorList>
    </citation>
    <scope>NUCLEOTIDE SEQUENCE [LARGE SCALE GENOMIC DNA]</scope>
    <source>
        <strain evidence="2 3">R-40</strain>
    </source>
</reference>
<protein>
    <submittedName>
        <fullName evidence="2">TIGR02281 family clan AA aspartic protease</fullName>
        <ecNumber evidence="2">3.4.23.-</ecNumber>
    </submittedName>
</protein>
<evidence type="ECO:0000256" key="1">
    <source>
        <dbReference type="SAM" id="SignalP"/>
    </source>
</evidence>
<proteinExistence type="predicted"/>
<dbReference type="GO" id="GO:0006508">
    <property type="term" value="P:proteolysis"/>
    <property type="evidence" value="ECO:0007669"/>
    <property type="project" value="UniProtKB-KW"/>
</dbReference>
<dbReference type="InterPro" id="IPR021109">
    <property type="entry name" value="Peptidase_aspartic_dom_sf"/>
</dbReference>
<dbReference type="RefSeq" id="WP_338435726.1">
    <property type="nucleotide sequence ID" value="NZ_JAUYVH010000002.1"/>
</dbReference>
<comment type="caution">
    <text evidence="2">The sequence shown here is derived from an EMBL/GenBank/DDBJ whole genome shotgun (WGS) entry which is preliminary data.</text>
</comment>
<dbReference type="SUPFAM" id="SSF50630">
    <property type="entry name" value="Acid proteases"/>
    <property type="match status" value="1"/>
</dbReference>
<dbReference type="Gene3D" id="2.40.70.10">
    <property type="entry name" value="Acid Proteases"/>
    <property type="match status" value="1"/>
</dbReference>
<accession>A0ABU1BNB5</accession>
<keyword evidence="2" id="KW-0378">Hydrolase</keyword>
<dbReference type="InterPro" id="IPR034122">
    <property type="entry name" value="Retropepsin-like_bacterial"/>
</dbReference>
<name>A0ABU1BNB5_9BURK</name>
<sequence>MKHKKSSLYACLATFSLISLSGFVYAADVSVVGLFPGKAVLVIDNGAPKTYSVGARIAEGIKLSAVNSSSATIEVNGRRQTIAIGEHVHRSASSDSAKVTLQADGAGHFMTNGQINGGTVRMLVDTGATMVSMPASDAIRLGIDYKKGQPGMVNTANGAAPVYRVKLNTIKVGDIEMNQVDALVQESGLPIILLGMSFLNRTEMRREGEQMTLIKRY</sequence>
<organism evidence="2 3">
    <name type="scientific">Keguizhuia sedimenti</name>
    <dbReference type="NCBI Taxonomy" id="3064264"/>
    <lineage>
        <taxon>Bacteria</taxon>
        <taxon>Pseudomonadati</taxon>
        <taxon>Pseudomonadota</taxon>
        <taxon>Betaproteobacteria</taxon>
        <taxon>Burkholderiales</taxon>
        <taxon>Oxalobacteraceae</taxon>
        <taxon>Keguizhuia</taxon>
    </lineage>
</organism>
<dbReference type="EMBL" id="JAUYVH010000002">
    <property type="protein sequence ID" value="MDQ9169793.1"/>
    <property type="molecule type" value="Genomic_DNA"/>
</dbReference>
<keyword evidence="3" id="KW-1185">Reference proteome</keyword>
<keyword evidence="1" id="KW-0732">Signal</keyword>
<dbReference type="PROSITE" id="PS00141">
    <property type="entry name" value="ASP_PROTEASE"/>
    <property type="match status" value="1"/>
</dbReference>
<dbReference type="EC" id="3.4.23.-" evidence="2"/>
<dbReference type="InterPro" id="IPR001969">
    <property type="entry name" value="Aspartic_peptidase_AS"/>
</dbReference>
<dbReference type="GO" id="GO:0008233">
    <property type="term" value="F:peptidase activity"/>
    <property type="evidence" value="ECO:0007669"/>
    <property type="project" value="UniProtKB-KW"/>
</dbReference>
<feature type="signal peptide" evidence="1">
    <location>
        <begin position="1"/>
        <end position="26"/>
    </location>
</feature>
<gene>
    <name evidence="2" type="ORF">Q8A64_05140</name>
</gene>
<dbReference type="NCBIfam" id="TIGR02281">
    <property type="entry name" value="clan_AA_DTGA"/>
    <property type="match status" value="1"/>
</dbReference>
<dbReference type="Pfam" id="PF13975">
    <property type="entry name" value="gag-asp_proteas"/>
    <property type="match status" value="1"/>
</dbReference>
<dbReference type="CDD" id="cd05483">
    <property type="entry name" value="retropepsin_like_bacteria"/>
    <property type="match status" value="1"/>
</dbReference>
<dbReference type="Proteomes" id="UP001225596">
    <property type="component" value="Unassembled WGS sequence"/>
</dbReference>
<feature type="chain" id="PRO_5046117260" evidence="1">
    <location>
        <begin position="27"/>
        <end position="217"/>
    </location>
</feature>
<evidence type="ECO:0000313" key="3">
    <source>
        <dbReference type="Proteomes" id="UP001225596"/>
    </source>
</evidence>